<feature type="transmembrane region" description="Helical" evidence="5">
    <location>
        <begin position="259"/>
        <end position="279"/>
    </location>
</feature>
<evidence type="ECO:0000256" key="3">
    <source>
        <dbReference type="ARBA" id="ARBA00022989"/>
    </source>
</evidence>
<dbReference type="PANTHER" id="PTHR43027:SF1">
    <property type="entry name" value="DOXORUBICIN RESISTANCE ABC TRANSPORTER PERMEASE PROTEIN DRRC-RELATED"/>
    <property type="match status" value="1"/>
</dbReference>
<dbReference type="Proteomes" id="UP000184342">
    <property type="component" value="Unassembled WGS sequence"/>
</dbReference>
<dbReference type="Pfam" id="PF12698">
    <property type="entry name" value="ABC2_membrane_3"/>
    <property type="match status" value="1"/>
</dbReference>
<accession>A0A1M6K5F4</accession>
<dbReference type="EMBL" id="FQYT01000025">
    <property type="protein sequence ID" value="SHJ54139.1"/>
    <property type="molecule type" value="Genomic_DNA"/>
</dbReference>
<gene>
    <name evidence="7" type="ORF">SAMN02745691_02127</name>
</gene>
<keyword evidence="2 5" id="KW-0812">Transmembrane</keyword>
<feature type="transmembrane region" description="Helical" evidence="5">
    <location>
        <begin position="224"/>
        <end position="247"/>
    </location>
</feature>
<dbReference type="InterPro" id="IPR052902">
    <property type="entry name" value="ABC-2_transporter"/>
</dbReference>
<dbReference type="AlphaFoldDB" id="A0A1M6K5F4"/>
<dbReference type="OrthoDB" id="9771731at2"/>
<evidence type="ECO:0000256" key="1">
    <source>
        <dbReference type="ARBA" id="ARBA00004141"/>
    </source>
</evidence>
<sequence length="378" mass="41742">MFVHIFKTRLKCLLRDKEMLFWSLLFPVALALLFNIAFSNLNAHDTFEPVKLAVVADESYLQDAAFRGALRNVSTGESRIFDLQETELAAARTMLRSNDISGYILAGDVPTLITSGTGLGPSIAKTFLDSYLQMQSSVNSILAKDPSSYEELMDRLNARLSYTKEVSPGGGESNPVLNYFYSLIAMTCFYGAFFGNREVLDVQANLSPLAARISVSPVHKLKSFLYSMCASLLINAAEVLLFILFLAKVLGIDFGEDTGLVVLTALMGSFTGVTFGAFISSLVKKDENVKIGVIIAVSMTGSFLAGMMYGEMKYIVQQNVPVLSYLNPINLLTDAFYCLYYYDTYTRYAVNMGILATFAVVFCLGTYLVIRRRKYAGI</sequence>
<evidence type="ECO:0000313" key="7">
    <source>
        <dbReference type="EMBL" id="SHJ54139.1"/>
    </source>
</evidence>
<organism evidence="7 8">
    <name type="scientific">Parasporobacterium paucivorans DSM 15970</name>
    <dbReference type="NCBI Taxonomy" id="1122934"/>
    <lineage>
        <taxon>Bacteria</taxon>
        <taxon>Bacillati</taxon>
        <taxon>Bacillota</taxon>
        <taxon>Clostridia</taxon>
        <taxon>Lachnospirales</taxon>
        <taxon>Lachnospiraceae</taxon>
        <taxon>Parasporobacterium</taxon>
    </lineage>
</organism>
<keyword evidence="8" id="KW-1185">Reference proteome</keyword>
<feature type="transmembrane region" description="Helical" evidence="5">
    <location>
        <begin position="291"/>
        <end position="310"/>
    </location>
</feature>
<dbReference type="InterPro" id="IPR013525">
    <property type="entry name" value="ABC2_TM"/>
</dbReference>
<comment type="subcellular location">
    <subcellularLocation>
        <location evidence="1">Membrane</location>
        <topology evidence="1">Multi-pass membrane protein</topology>
    </subcellularLocation>
</comment>
<protein>
    <submittedName>
        <fullName evidence="7">ABC-2 type transport system permease protein</fullName>
    </submittedName>
</protein>
<proteinExistence type="predicted"/>
<reference evidence="7 8" key="1">
    <citation type="submission" date="2016-11" db="EMBL/GenBank/DDBJ databases">
        <authorList>
            <person name="Jaros S."/>
            <person name="Januszkiewicz K."/>
            <person name="Wedrychowicz H."/>
        </authorList>
    </citation>
    <scope>NUCLEOTIDE SEQUENCE [LARGE SCALE GENOMIC DNA]</scope>
    <source>
        <strain evidence="7 8">DSM 15970</strain>
    </source>
</reference>
<feature type="domain" description="ABC-2 type transporter transmembrane" evidence="6">
    <location>
        <begin position="17"/>
        <end position="365"/>
    </location>
</feature>
<dbReference type="PANTHER" id="PTHR43027">
    <property type="entry name" value="DOXORUBICIN RESISTANCE ABC TRANSPORTER PERMEASE PROTEIN DRRC-RELATED"/>
    <property type="match status" value="1"/>
</dbReference>
<dbReference type="GO" id="GO:0016020">
    <property type="term" value="C:membrane"/>
    <property type="evidence" value="ECO:0007669"/>
    <property type="project" value="UniProtKB-SubCell"/>
</dbReference>
<keyword evidence="3 5" id="KW-1133">Transmembrane helix</keyword>
<evidence type="ECO:0000256" key="5">
    <source>
        <dbReference type="SAM" id="Phobius"/>
    </source>
</evidence>
<name>A0A1M6K5F4_9FIRM</name>
<keyword evidence="4 5" id="KW-0472">Membrane</keyword>
<evidence type="ECO:0000256" key="4">
    <source>
        <dbReference type="ARBA" id="ARBA00023136"/>
    </source>
</evidence>
<feature type="transmembrane region" description="Helical" evidence="5">
    <location>
        <begin position="20"/>
        <end position="38"/>
    </location>
</feature>
<dbReference type="STRING" id="1122934.SAMN02745691_02127"/>
<feature type="transmembrane region" description="Helical" evidence="5">
    <location>
        <begin position="348"/>
        <end position="370"/>
    </location>
</feature>
<dbReference type="GO" id="GO:0140359">
    <property type="term" value="F:ABC-type transporter activity"/>
    <property type="evidence" value="ECO:0007669"/>
    <property type="project" value="InterPro"/>
</dbReference>
<evidence type="ECO:0000259" key="6">
    <source>
        <dbReference type="Pfam" id="PF12698"/>
    </source>
</evidence>
<evidence type="ECO:0000256" key="2">
    <source>
        <dbReference type="ARBA" id="ARBA00022692"/>
    </source>
</evidence>
<evidence type="ECO:0000313" key="8">
    <source>
        <dbReference type="Proteomes" id="UP000184342"/>
    </source>
</evidence>